<dbReference type="RefSeq" id="XP_014533480.1">
    <property type="nucleotide sequence ID" value="XM_014677994.1"/>
</dbReference>
<dbReference type="EC" id="3.2.1.67" evidence="12"/>
<evidence type="ECO:0000256" key="16">
    <source>
        <dbReference type="PROSITE-ProRule" id="PRU10052"/>
    </source>
</evidence>
<evidence type="ECO:0000256" key="4">
    <source>
        <dbReference type="ARBA" id="ARBA00022729"/>
    </source>
</evidence>
<dbReference type="SMART" id="SM00710">
    <property type="entry name" value="PbH1"/>
    <property type="match status" value="5"/>
</dbReference>
<dbReference type="GO" id="GO:0004650">
    <property type="term" value="F:polygalacturonase activity"/>
    <property type="evidence" value="ECO:0007669"/>
    <property type="project" value="InterPro"/>
</dbReference>
<evidence type="ECO:0000256" key="14">
    <source>
        <dbReference type="ARBA" id="ARBA00043142"/>
    </source>
</evidence>
<dbReference type="PROSITE" id="PS00502">
    <property type="entry name" value="POLYGALACTURONASE"/>
    <property type="match status" value="1"/>
</dbReference>
<dbReference type="Gene3D" id="2.160.20.10">
    <property type="entry name" value="Single-stranded right-handed beta-helix, Pectin lyase-like"/>
    <property type="match status" value="1"/>
</dbReference>
<dbReference type="GO" id="GO:0045490">
    <property type="term" value="P:pectin catabolic process"/>
    <property type="evidence" value="ECO:0007669"/>
    <property type="project" value="UniProtKB-ARBA"/>
</dbReference>
<accession>K4N0V5</accession>
<dbReference type="EMBL" id="CP060776">
    <property type="protein sequence ID" value="QQK44439.1"/>
    <property type="molecule type" value="Genomic_DNA"/>
</dbReference>
<evidence type="ECO:0000256" key="2">
    <source>
        <dbReference type="ARBA" id="ARBA00008834"/>
    </source>
</evidence>
<keyword evidence="3" id="KW-0964">Secreted</keyword>
<evidence type="ECO:0000256" key="17">
    <source>
        <dbReference type="RuleBase" id="RU361169"/>
    </source>
</evidence>
<keyword evidence="10" id="KW-0961">Cell wall biogenesis/degradation</keyword>
<keyword evidence="9 17" id="KW-0326">Glycosidase</keyword>
<keyword evidence="4 18" id="KW-0732">Signal</keyword>
<name>K4N0V5_PENDI</name>
<evidence type="ECO:0000256" key="10">
    <source>
        <dbReference type="ARBA" id="ARBA00023316"/>
    </source>
</evidence>
<evidence type="ECO:0000256" key="12">
    <source>
        <dbReference type="ARBA" id="ARBA00038933"/>
    </source>
</evidence>
<evidence type="ECO:0000256" key="8">
    <source>
        <dbReference type="ARBA" id="ARBA00023180"/>
    </source>
</evidence>
<dbReference type="SUPFAM" id="SSF51126">
    <property type="entry name" value="Pectin lyase-like"/>
    <property type="match status" value="1"/>
</dbReference>
<keyword evidence="6 17" id="KW-0378">Hydrolase</keyword>
<evidence type="ECO:0000256" key="15">
    <source>
        <dbReference type="ARBA" id="ARBA00048766"/>
    </source>
</evidence>
<gene>
    <name evidence="20" type="ORF">Pdw03_8340</name>
</gene>
<reference evidence="19" key="1">
    <citation type="submission" date="2012-08" db="EMBL/GenBank/DDBJ databases">
        <authorList>
            <person name="Zhang T.Y."/>
            <person name="Sun X.P."/>
            <person name="Li H.Y."/>
        </authorList>
    </citation>
    <scope>NUCLEOTIDE SEQUENCE</scope>
    <source>
        <strain evidence="19">Pd01</strain>
    </source>
</reference>
<dbReference type="InterPro" id="IPR012334">
    <property type="entry name" value="Pectin_lyas_fold"/>
</dbReference>
<evidence type="ECO:0000256" key="13">
    <source>
        <dbReference type="ARBA" id="ARBA00041604"/>
    </source>
</evidence>
<dbReference type="PANTHER" id="PTHR31736:SF14">
    <property type="entry name" value="EXOPOLYGALACTURONASE X-1-RELATED"/>
    <property type="match status" value="1"/>
</dbReference>
<dbReference type="OMA" id="YSPQWYT"/>
<feature type="signal peptide" evidence="18">
    <location>
        <begin position="1"/>
        <end position="23"/>
    </location>
</feature>
<sequence>MKVSNTLIQALGLWLSAIAAVEGQGYSRNEACHPLRPFQPLPDSPARNRTCHVANYGNGRDDSANVVAALKKCNNGGKVVFDAGKNYTIGKALNMTSLKHIDLEIQGFVQFSNDTDYWQANAFKQIFQNATTFFQIGGEDVNVYGDGTLDGNGQVWYDLYAEDALILRPILLGIIGLNGGTIGPLNLRYSPQWYQLVANSSNILFDGINISGYSRSGHLAKNTDGWDLYRSDNIVIQNSVINNGDDCVSFKPNVSDILVQNIHCNGSHGISVGSLGQYPGEVDLVENVLVYNVSMFNASDGARIKAWPGALAALSTDLQGGGGSGLVKNITFDGMTIDNVDYAIEVTQCYGQRNLTLCNETPSKLVMEDIYFRNFKGVTSGKGEPYVGKIVCSSPDVCSNINASNIDVVSPDGGDQFTCANVDEKSLDVKCVTPK</sequence>
<evidence type="ECO:0000256" key="5">
    <source>
        <dbReference type="ARBA" id="ARBA00022737"/>
    </source>
</evidence>
<dbReference type="InterPro" id="IPR006626">
    <property type="entry name" value="PbH1"/>
</dbReference>
<dbReference type="AlphaFoldDB" id="K4N0V5"/>
<dbReference type="Proteomes" id="UP000595662">
    <property type="component" value="Chromosome 3"/>
</dbReference>
<reference evidence="20 21" key="3">
    <citation type="submission" date="2020-08" db="EMBL/GenBank/DDBJ databases">
        <title>The completed genome sequence of the pathogenic ascomycete fungus Penicillium digitatum.</title>
        <authorList>
            <person name="Wang M."/>
        </authorList>
    </citation>
    <scope>NUCLEOTIDE SEQUENCE [LARGE SCALE GENOMIC DNA]</scope>
    <source>
        <strain evidence="20 21">PdW03</strain>
    </source>
</reference>
<dbReference type="VEuPathDB" id="FungiDB:PDIP_62540"/>
<evidence type="ECO:0000256" key="11">
    <source>
        <dbReference type="ARBA" id="ARBA00037312"/>
    </source>
</evidence>
<dbReference type="GO" id="GO:0005576">
    <property type="term" value="C:extracellular region"/>
    <property type="evidence" value="ECO:0007669"/>
    <property type="project" value="UniProtKB-SubCell"/>
</dbReference>
<evidence type="ECO:0000256" key="3">
    <source>
        <dbReference type="ARBA" id="ARBA00022525"/>
    </source>
</evidence>
<comment type="subcellular location">
    <subcellularLocation>
        <location evidence="1">Secreted</location>
    </subcellularLocation>
</comment>
<evidence type="ECO:0000313" key="19">
    <source>
        <dbReference type="EMBL" id="AFV30212.1"/>
    </source>
</evidence>
<dbReference type="InterPro" id="IPR000743">
    <property type="entry name" value="Glyco_hydro_28"/>
</dbReference>
<comment type="function">
    <text evidence="11">Specific in hydrolyzing the terminal glycosidic bond of polygalacturonic acid and oligogalacturonates.</text>
</comment>
<dbReference type="PANTHER" id="PTHR31736">
    <property type="match status" value="1"/>
</dbReference>
<dbReference type="GO" id="GO:0047911">
    <property type="term" value="F:galacturan 1,4-alpha-galacturonidase activity"/>
    <property type="evidence" value="ECO:0007669"/>
    <property type="project" value="UniProtKB-EC"/>
</dbReference>
<organism evidence="19">
    <name type="scientific">Penicillium digitatum</name>
    <name type="common">Green mold</name>
    <dbReference type="NCBI Taxonomy" id="36651"/>
    <lineage>
        <taxon>Eukaryota</taxon>
        <taxon>Fungi</taxon>
        <taxon>Dikarya</taxon>
        <taxon>Ascomycota</taxon>
        <taxon>Pezizomycotina</taxon>
        <taxon>Eurotiomycetes</taxon>
        <taxon>Eurotiomycetidae</taxon>
        <taxon>Eurotiales</taxon>
        <taxon>Aspergillaceae</taxon>
        <taxon>Penicillium</taxon>
    </lineage>
</organism>
<proteinExistence type="evidence at transcript level"/>
<reference evidence="19" key="2">
    <citation type="journal article" date="2013" name="Appl. Microbiol. Biotechnol.">
        <title>The pH signaling transcription factor PacC is required for full virulence in Penicillium digitatum.</title>
        <authorList>
            <person name="Zhang T."/>
            <person name="Sun X."/>
            <person name="Xu Q."/>
            <person name="Candelas L.G."/>
            <person name="Li H."/>
        </authorList>
    </citation>
    <scope>NUCLEOTIDE SEQUENCE</scope>
    <source>
        <strain evidence="19">Pd01</strain>
    </source>
</reference>
<comment type="catalytic activity">
    <reaction evidence="15">
        <text>[(1-&gt;4)-alpha-D-galacturonosyl](n) + H2O = alpha-D-galacturonate + [(1-&gt;4)-alpha-D-galacturonosyl](n-1)</text>
        <dbReference type="Rhea" id="RHEA:14117"/>
        <dbReference type="Rhea" id="RHEA-COMP:14570"/>
        <dbReference type="Rhea" id="RHEA-COMP:14572"/>
        <dbReference type="ChEBI" id="CHEBI:15377"/>
        <dbReference type="ChEBI" id="CHEBI:58658"/>
        <dbReference type="ChEBI" id="CHEBI:140523"/>
        <dbReference type="EC" id="3.2.1.67"/>
    </reaction>
</comment>
<evidence type="ECO:0000256" key="6">
    <source>
        <dbReference type="ARBA" id="ARBA00022801"/>
    </source>
</evidence>
<keyword evidence="7" id="KW-1015">Disulfide bond</keyword>
<evidence type="ECO:0000256" key="9">
    <source>
        <dbReference type="ARBA" id="ARBA00023295"/>
    </source>
</evidence>
<dbReference type="Pfam" id="PF00295">
    <property type="entry name" value="Glyco_hydro_28"/>
    <property type="match status" value="1"/>
</dbReference>
<evidence type="ECO:0000313" key="20">
    <source>
        <dbReference type="EMBL" id="QQK44439.1"/>
    </source>
</evidence>
<keyword evidence="8" id="KW-0325">Glycoprotein</keyword>
<dbReference type="EMBL" id="JX495169">
    <property type="protein sequence ID" value="AFV30212.1"/>
    <property type="molecule type" value="mRNA"/>
</dbReference>
<keyword evidence="5" id="KW-0677">Repeat</keyword>
<feature type="chain" id="PRO_5033974890" description="galacturonan 1,4-alpha-galacturonidase" evidence="18">
    <location>
        <begin position="24"/>
        <end position="435"/>
    </location>
</feature>
<evidence type="ECO:0000256" key="7">
    <source>
        <dbReference type="ARBA" id="ARBA00023157"/>
    </source>
</evidence>
<feature type="active site" evidence="16">
    <location>
        <position position="268"/>
    </location>
</feature>
<evidence type="ECO:0000313" key="21">
    <source>
        <dbReference type="Proteomes" id="UP000595662"/>
    </source>
</evidence>
<protein>
    <recommendedName>
        <fullName evidence="12">galacturonan 1,4-alpha-galacturonidase</fullName>
        <ecNumber evidence="12">3.2.1.67</ecNumber>
    </recommendedName>
    <alternativeName>
        <fullName evidence="14">Galacturan 1,4-alpha-galacturonidase</fullName>
    </alternativeName>
    <alternativeName>
        <fullName evidence="13">Poly(1,4-alpha-D-galacturonide)galacturonohydrolase</fullName>
    </alternativeName>
</protein>
<evidence type="ECO:0000256" key="18">
    <source>
        <dbReference type="SAM" id="SignalP"/>
    </source>
</evidence>
<dbReference type="GeneID" id="26234570"/>
<comment type="similarity">
    <text evidence="2 17">Belongs to the glycosyl hydrolase 28 family.</text>
</comment>
<dbReference type="GO" id="GO:0071555">
    <property type="term" value="P:cell wall organization"/>
    <property type="evidence" value="ECO:0007669"/>
    <property type="project" value="UniProtKB-KW"/>
</dbReference>
<evidence type="ECO:0000256" key="1">
    <source>
        <dbReference type="ARBA" id="ARBA00004613"/>
    </source>
</evidence>
<dbReference type="FunFam" id="2.160.20.10:FF:000027">
    <property type="entry name" value="Probable exopolygalacturonase X"/>
    <property type="match status" value="1"/>
</dbReference>
<dbReference type="InterPro" id="IPR011050">
    <property type="entry name" value="Pectin_lyase_fold/virulence"/>
</dbReference>
<dbReference type="KEGG" id="pdp:PDIP_62540"/>